<feature type="domain" description="SRCR" evidence="5">
    <location>
        <begin position="4"/>
        <end position="95"/>
    </location>
</feature>
<evidence type="ECO:0000313" key="7">
    <source>
        <dbReference type="Proteomes" id="UP000653271"/>
    </source>
</evidence>
<keyword evidence="3 4" id="KW-1015">Disulfide bond</keyword>
<protein>
    <submittedName>
        <fullName evidence="6">C163A protein</fullName>
    </submittedName>
</protein>
<evidence type="ECO:0000256" key="1">
    <source>
        <dbReference type="ARBA" id="ARBA00022729"/>
    </source>
</evidence>
<feature type="disulfide bond" evidence="4">
    <location>
        <begin position="29"/>
        <end position="93"/>
    </location>
</feature>
<proteinExistence type="predicted"/>
<dbReference type="Proteomes" id="UP000653271">
    <property type="component" value="Unassembled WGS sequence"/>
</dbReference>
<dbReference type="PROSITE" id="PS50287">
    <property type="entry name" value="SRCR_2"/>
    <property type="match status" value="1"/>
</dbReference>
<sequence length="95" mass="9983">RAPLRLSDGPHRCAGRVELFYRGTWGTVCDGRWDLGDAAVTCRQAACGPPLALPARGRFPGGLGPVWLGDVNCTGSEAALSHCPSSPWGESGCHH</sequence>
<reference evidence="6" key="1">
    <citation type="submission" date="2019-09" db="EMBL/GenBank/DDBJ databases">
        <title>Bird 10,000 Genomes (B10K) Project - Family phase.</title>
        <authorList>
            <person name="Zhang G."/>
        </authorList>
    </citation>
    <scope>NUCLEOTIDE SEQUENCE</scope>
    <source>
        <strain evidence="6">B10K-DU-008-47</strain>
        <tissue evidence="6">Mixed tissue sample</tissue>
    </source>
</reference>
<organism evidence="6 7">
    <name type="scientific">Piaya cayana</name>
    <name type="common">Common squirrel cuckoo</name>
    <dbReference type="NCBI Taxonomy" id="33601"/>
    <lineage>
        <taxon>Eukaryota</taxon>
        <taxon>Metazoa</taxon>
        <taxon>Chordata</taxon>
        <taxon>Craniata</taxon>
        <taxon>Vertebrata</taxon>
        <taxon>Euteleostomi</taxon>
        <taxon>Archelosauria</taxon>
        <taxon>Archosauria</taxon>
        <taxon>Dinosauria</taxon>
        <taxon>Saurischia</taxon>
        <taxon>Theropoda</taxon>
        <taxon>Coelurosauria</taxon>
        <taxon>Aves</taxon>
        <taxon>Neognathae</taxon>
        <taxon>Neoaves</taxon>
        <taxon>Otidimorphae</taxon>
        <taxon>Cuculiformes</taxon>
        <taxon>Coccyzidae</taxon>
        <taxon>Piaya</taxon>
    </lineage>
</organism>
<dbReference type="FunFam" id="3.10.250.10:FF:000002">
    <property type="entry name" value="Scavenger receptor cysteine-rich type 1 protein M130"/>
    <property type="match status" value="1"/>
</dbReference>
<dbReference type="AlphaFoldDB" id="A0A850X2N1"/>
<name>A0A850X2N1_PIACA</name>
<feature type="non-terminal residue" evidence="6">
    <location>
        <position position="1"/>
    </location>
</feature>
<dbReference type="SMART" id="SM00202">
    <property type="entry name" value="SR"/>
    <property type="match status" value="1"/>
</dbReference>
<evidence type="ECO:0000256" key="3">
    <source>
        <dbReference type="ARBA" id="ARBA00023157"/>
    </source>
</evidence>
<gene>
    <name evidence="6" type="primary">Cd163_0</name>
    <name evidence="6" type="ORF">PIACAY_R14520</name>
</gene>
<dbReference type="PANTHER" id="PTHR19331">
    <property type="entry name" value="SCAVENGER RECEPTOR DOMAIN-CONTAINING"/>
    <property type="match status" value="1"/>
</dbReference>
<dbReference type="InterPro" id="IPR036772">
    <property type="entry name" value="SRCR-like_dom_sf"/>
</dbReference>
<dbReference type="PANTHER" id="PTHR19331:SF487">
    <property type="entry name" value="SOLUBLE SCAVENGER RECEPTOR CYSTEINE-RICH DOMAIN-CONTAINING PROTEIN SSC5D"/>
    <property type="match status" value="1"/>
</dbReference>
<evidence type="ECO:0000259" key="5">
    <source>
        <dbReference type="PROSITE" id="PS50287"/>
    </source>
</evidence>
<comment type="caution">
    <text evidence="6">The sequence shown here is derived from an EMBL/GenBank/DDBJ whole genome shotgun (WGS) entry which is preliminary data.</text>
</comment>
<dbReference type="Pfam" id="PF00530">
    <property type="entry name" value="SRCR"/>
    <property type="match status" value="1"/>
</dbReference>
<evidence type="ECO:0000313" key="6">
    <source>
        <dbReference type="EMBL" id="NWH75061.1"/>
    </source>
</evidence>
<dbReference type="Gene3D" id="3.10.250.10">
    <property type="entry name" value="SRCR-like domain"/>
    <property type="match status" value="1"/>
</dbReference>
<dbReference type="InterPro" id="IPR001190">
    <property type="entry name" value="SRCR"/>
</dbReference>
<feature type="non-terminal residue" evidence="6">
    <location>
        <position position="95"/>
    </location>
</feature>
<dbReference type="EMBL" id="WAAB01011497">
    <property type="protein sequence ID" value="NWH75061.1"/>
    <property type="molecule type" value="Genomic_DNA"/>
</dbReference>
<dbReference type="SUPFAM" id="SSF56487">
    <property type="entry name" value="SRCR-like"/>
    <property type="match status" value="1"/>
</dbReference>
<evidence type="ECO:0000256" key="4">
    <source>
        <dbReference type="PROSITE-ProRule" id="PRU00196"/>
    </source>
</evidence>
<keyword evidence="1" id="KW-0732">Signal</keyword>
<dbReference type="PRINTS" id="PR00258">
    <property type="entry name" value="SPERACTRCPTR"/>
</dbReference>
<accession>A0A850X2N1</accession>
<feature type="disulfide bond" evidence="4">
    <location>
        <begin position="73"/>
        <end position="83"/>
    </location>
</feature>
<keyword evidence="7" id="KW-1185">Reference proteome</keyword>
<evidence type="ECO:0000256" key="2">
    <source>
        <dbReference type="ARBA" id="ARBA00022737"/>
    </source>
</evidence>
<comment type="caution">
    <text evidence="4">Lacks conserved residue(s) required for the propagation of feature annotation.</text>
</comment>
<dbReference type="OrthoDB" id="536948at2759"/>
<dbReference type="GO" id="GO:0016020">
    <property type="term" value="C:membrane"/>
    <property type="evidence" value="ECO:0007669"/>
    <property type="project" value="InterPro"/>
</dbReference>
<keyword evidence="2" id="KW-0677">Repeat</keyword>